<name>A0ABT7SWK3_9ALTE</name>
<dbReference type="InterPro" id="IPR039994">
    <property type="entry name" value="NO66-like"/>
</dbReference>
<sequence length="378" mass="42764">MNAILNETFSVKEFKAKYWQKKPCLLRGLMPGFHDPIDEHDLAGLAQEPEVDSRIVSVDEHGHWQTTSGPFDDFDAVFTGSWTLLVQGTERYFGDVDKLLSTFDFIPYWRTDDVMISYSTMGAGVGAHVDQYDVFLIQGKGQRHWQVGKPDLQSIEFNNNGLRQVDEFEPMIDCITVCGDVLYIPPGWPHKGQTIESALTYSIGFRAPNNELLADILTEGLSNNLIENKRYTDASPDFAMHPAEITSREVDALVKQLKHAIDTAAYQHHLIVRMSEQELSPYPTEEFNLQVIIERLASTDTLNRLEGLRPLYLVSDDPQQCFAVNGEAFQCPRAYWDSLVPLLNNSVTELPNAIPSEQIKGIAKVLLPLCQAGYYWFE</sequence>
<reference evidence="5 6" key="1">
    <citation type="submission" date="2023-06" db="EMBL/GenBank/DDBJ databases">
        <title>Alteromonas sp. ASW11-36 isolated from intertidal sand.</title>
        <authorList>
            <person name="Li Y."/>
        </authorList>
    </citation>
    <scope>NUCLEOTIDE SEQUENCE [LARGE SCALE GENOMIC DNA]</scope>
    <source>
        <strain evidence="5 6">ASW11-36</strain>
    </source>
</reference>
<dbReference type="PANTHER" id="PTHR13096">
    <property type="entry name" value="MINA53 MYC INDUCED NUCLEAR ANTIGEN"/>
    <property type="match status" value="1"/>
</dbReference>
<dbReference type="SUPFAM" id="SSF51197">
    <property type="entry name" value="Clavaminate synthase-like"/>
    <property type="match status" value="1"/>
</dbReference>
<dbReference type="Proteomes" id="UP001234343">
    <property type="component" value="Unassembled WGS sequence"/>
</dbReference>
<dbReference type="PROSITE" id="PS51184">
    <property type="entry name" value="JMJC"/>
    <property type="match status" value="1"/>
</dbReference>
<dbReference type="EMBL" id="JAUCBP010000007">
    <property type="protein sequence ID" value="MDM7860575.1"/>
    <property type="molecule type" value="Genomic_DNA"/>
</dbReference>
<feature type="domain" description="JmjC" evidence="4">
    <location>
        <begin position="95"/>
        <end position="222"/>
    </location>
</feature>
<evidence type="ECO:0000256" key="2">
    <source>
        <dbReference type="ARBA" id="ARBA00022723"/>
    </source>
</evidence>
<dbReference type="InterPro" id="IPR003347">
    <property type="entry name" value="JmjC_dom"/>
</dbReference>
<dbReference type="SMART" id="SM00558">
    <property type="entry name" value="JmjC"/>
    <property type="match status" value="1"/>
</dbReference>
<comment type="cofactor">
    <cofactor evidence="1">
        <name>Fe(2+)</name>
        <dbReference type="ChEBI" id="CHEBI:29033"/>
    </cofactor>
</comment>
<evidence type="ECO:0000256" key="3">
    <source>
        <dbReference type="ARBA" id="ARBA00023004"/>
    </source>
</evidence>
<comment type="caution">
    <text evidence="5">The sequence shown here is derived from an EMBL/GenBank/DDBJ whole genome shotgun (WGS) entry which is preliminary data.</text>
</comment>
<keyword evidence="3" id="KW-0408">Iron</keyword>
<dbReference type="Pfam" id="PF08007">
    <property type="entry name" value="JmjC_2"/>
    <property type="match status" value="1"/>
</dbReference>
<dbReference type="RefSeq" id="WP_289364869.1">
    <property type="nucleotide sequence ID" value="NZ_JAUCBP010000007.1"/>
</dbReference>
<gene>
    <name evidence="5" type="ORF">QTP81_08205</name>
</gene>
<keyword evidence="6" id="KW-1185">Reference proteome</keyword>
<keyword evidence="2" id="KW-0479">Metal-binding</keyword>
<dbReference type="Gene3D" id="2.60.120.650">
    <property type="entry name" value="Cupin"/>
    <property type="match status" value="1"/>
</dbReference>
<evidence type="ECO:0000313" key="5">
    <source>
        <dbReference type="EMBL" id="MDM7860575.1"/>
    </source>
</evidence>
<dbReference type="Gene3D" id="3.40.366.30">
    <property type="entry name" value="50S ribosomal protein L16 arginine hydroxylase, Chain A, Domain 2"/>
    <property type="match status" value="1"/>
</dbReference>
<evidence type="ECO:0000256" key="1">
    <source>
        <dbReference type="ARBA" id="ARBA00001954"/>
    </source>
</evidence>
<organism evidence="5 6">
    <name type="scientific">Alteromonas arenosi</name>
    <dbReference type="NCBI Taxonomy" id="3055817"/>
    <lineage>
        <taxon>Bacteria</taxon>
        <taxon>Pseudomonadati</taxon>
        <taxon>Pseudomonadota</taxon>
        <taxon>Gammaproteobacteria</taxon>
        <taxon>Alteromonadales</taxon>
        <taxon>Alteromonadaceae</taxon>
        <taxon>Alteromonas/Salinimonas group</taxon>
        <taxon>Alteromonas</taxon>
    </lineage>
</organism>
<evidence type="ECO:0000259" key="4">
    <source>
        <dbReference type="PROSITE" id="PS51184"/>
    </source>
</evidence>
<accession>A0ABT7SWK3</accession>
<dbReference type="PANTHER" id="PTHR13096:SF8">
    <property type="entry name" value="RIBOSOMAL OXYGENASE 1"/>
    <property type="match status" value="1"/>
</dbReference>
<proteinExistence type="predicted"/>
<evidence type="ECO:0000313" key="6">
    <source>
        <dbReference type="Proteomes" id="UP001234343"/>
    </source>
</evidence>
<protein>
    <submittedName>
        <fullName evidence="5">Cupin domain-containing protein</fullName>
    </submittedName>
</protein>